<dbReference type="GO" id="GO:0007602">
    <property type="term" value="P:phototransduction"/>
    <property type="evidence" value="ECO:0007669"/>
    <property type="project" value="UniProtKB-KW"/>
</dbReference>
<dbReference type="GO" id="GO:0007601">
    <property type="term" value="P:visual perception"/>
    <property type="evidence" value="ECO:0007669"/>
    <property type="project" value="InterPro"/>
</dbReference>
<keyword evidence="2" id="KW-0600">Photoreceptor protein</keyword>
<evidence type="ECO:0000313" key="19">
    <source>
        <dbReference type="Proteomes" id="UP000327493"/>
    </source>
</evidence>
<comment type="similarity">
    <text evidence="14">Belongs to the G-protein coupled receptor 1 family.</text>
</comment>
<dbReference type="PROSITE" id="PS00237">
    <property type="entry name" value="G_PROTEIN_RECEP_F1_1"/>
    <property type="match status" value="1"/>
</dbReference>
<evidence type="ECO:0000256" key="15">
    <source>
        <dbReference type="SAM" id="MobiDB-lite"/>
    </source>
</evidence>
<feature type="transmembrane region" description="Helical" evidence="16">
    <location>
        <begin position="110"/>
        <end position="128"/>
    </location>
</feature>
<evidence type="ECO:0000256" key="7">
    <source>
        <dbReference type="ARBA" id="ARBA00022991"/>
    </source>
</evidence>
<dbReference type="Proteomes" id="UP000327493">
    <property type="component" value="Chromosome 13"/>
</dbReference>
<dbReference type="FunFam" id="1.20.1070.10:FF:000197">
    <property type="entry name" value="Teleost multiple tissue opsin 2b"/>
    <property type="match status" value="1"/>
</dbReference>
<keyword evidence="6 16" id="KW-1133">Transmembrane helix</keyword>
<feature type="transmembrane region" description="Helical" evidence="16">
    <location>
        <begin position="34"/>
        <end position="57"/>
    </location>
</feature>
<evidence type="ECO:0000256" key="5">
    <source>
        <dbReference type="ARBA" id="ARBA00022925"/>
    </source>
</evidence>
<name>A0A5J5D2K7_9PERO</name>
<feature type="transmembrane region" description="Helical" evidence="16">
    <location>
        <begin position="195"/>
        <end position="223"/>
    </location>
</feature>
<evidence type="ECO:0000256" key="10">
    <source>
        <dbReference type="ARBA" id="ARBA00023157"/>
    </source>
</evidence>
<feature type="domain" description="G-protein coupled receptors family 1 profile" evidence="17">
    <location>
        <begin position="49"/>
        <end position="301"/>
    </location>
</feature>
<evidence type="ECO:0000313" key="18">
    <source>
        <dbReference type="EMBL" id="KAA8586785.1"/>
    </source>
</evidence>
<evidence type="ECO:0000256" key="8">
    <source>
        <dbReference type="ARBA" id="ARBA00023040"/>
    </source>
</evidence>
<evidence type="ECO:0000256" key="2">
    <source>
        <dbReference type="ARBA" id="ARBA00022543"/>
    </source>
</evidence>
<dbReference type="PRINTS" id="PR01244">
    <property type="entry name" value="PEROPSIN"/>
</dbReference>
<evidence type="ECO:0000256" key="11">
    <source>
        <dbReference type="ARBA" id="ARBA00023170"/>
    </source>
</evidence>
<feature type="compositionally biased region" description="Polar residues" evidence="15">
    <location>
        <begin position="364"/>
        <end position="378"/>
    </location>
</feature>
<evidence type="ECO:0000256" key="6">
    <source>
        <dbReference type="ARBA" id="ARBA00022989"/>
    </source>
</evidence>
<keyword evidence="9 16" id="KW-0472">Membrane</keyword>
<keyword evidence="10" id="KW-1015">Disulfide bond</keyword>
<evidence type="ECO:0000256" key="16">
    <source>
        <dbReference type="SAM" id="Phobius"/>
    </source>
</evidence>
<gene>
    <name evidence="18" type="ORF">FQN60_000621</name>
</gene>
<keyword evidence="12" id="KW-0325">Glycoprotein</keyword>
<comment type="subcellular location">
    <subcellularLocation>
        <location evidence="1">Membrane</location>
        <topology evidence="1">Multi-pass membrane protein</topology>
    </subcellularLocation>
</comment>
<proteinExistence type="inferred from homology"/>
<feature type="compositionally biased region" description="Basic residues" evidence="15">
    <location>
        <begin position="353"/>
        <end position="362"/>
    </location>
</feature>
<dbReference type="GO" id="GO:0016020">
    <property type="term" value="C:membrane"/>
    <property type="evidence" value="ECO:0007669"/>
    <property type="project" value="UniProtKB-SubCell"/>
</dbReference>
<dbReference type="SUPFAM" id="SSF81321">
    <property type="entry name" value="Family A G protein-coupled receptor-like"/>
    <property type="match status" value="1"/>
</dbReference>
<dbReference type="GO" id="GO:0004930">
    <property type="term" value="F:G protein-coupled receptor activity"/>
    <property type="evidence" value="ECO:0007669"/>
    <property type="project" value="UniProtKB-KW"/>
</dbReference>
<evidence type="ECO:0000256" key="14">
    <source>
        <dbReference type="RuleBase" id="RU000688"/>
    </source>
</evidence>
<keyword evidence="3" id="KW-0716">Sensory transduction</keyword>
<dbReference type="Pfam" id="PF00001">
    <property type="entry name" value="7tm_1"/>
    <property type="match status" value="1"/>
</dbReference>
<keyword evidence="4 14" id="KW-0812">Transmembrane</keyword>
<keyword evidence="13 14" id="KW-0807">Transducer</keyword>
<dbReference type="InterPro" id="IPR017452">
    <property type="entry name" value="GPCR_Rhodpsn_7TM"/>
</dbReference>
<dbReference type="InterPro" id="IPR000276">
    <property type="entry name" value="GPCR_Rhodpsn"/>
</dbReference>
<dbReference type="GO" id="GO:0009881">
    <property type="term" value="F:photoreceptor activity"/>
    <property type="evidence" value="ECO:0007669"/>
    <property type="project" value="UniProtKB-KW"/>
</dbReference>
<dbReference type="PROSITE" id="PS00238">
    <property type="entry name" value="OPSIN"/>
    <property type="match status" value="1"/>
</dbReference>
<evidence type="ECO:0000256" key="9">
    <source>
        <dbReference type="ARBA" id="ARBA00023136"/>
    </source>
</evidence>
<organism evidence="18 19">
    <name type="scientific">Etheostoma spectabile</name>
    <name type="common">orangethroat darter</name>
    <dbReference type="NCBI Taxonomy" id="54343"/>
    <lineage>
        <taxon>Eukaryota</taxon>
        <taxon>Metazoa</taxon>
        <taxon>Chordata</taxon>
        <taxon>Craniata</taxon>
        <taxon>Vertebrata</taxon>
        <taxon>Euteleostomi</taxon>
        <taxon>Actinopterygii</taxon>
        <taxon>Neopterygii</taxon>
        <taxon>Teleostei</taxon>
        <taxon>Neoteleostei</taxon>
        <taxon>Acanthomorphata</taxon>
        <taxon>Eupercaria</taxon>
        <taxon>Perciformes</taxon>
        <taxon>Percoidei</taxon>
        <taxon>Percidae</taxon>
        <taxon>Etheostomatinae</taxon>
        <taxon>Etheostoma</taxon>
    </lineage>
</organism>
<feature type="transmembrane region" description="Helical" evidence="16">
    <location>
        <begin position="244"/>
        <end position="263"/>
    </location>
</feature>
<evidence type="ECO:0000256" key="4">
    <source>
        <dbReference type="ARBA" id="ARBA00022692"/>
    </source>
</evidence>
<feature type="non-terminal residue" evidence="18">
    <location>
        <position position="563"/>
    </location>
</feature>
<evidence type="ECO:0000256" key="12">
    <source>
        <dbReference type="ARBA" id="ARBA00023180"/>
    </source>
</evidence>
<reference evidence="18 19" key="1">
    <citation type="submission" date="2019-08" db="EMBL/GenBank/DDBJ databases">
        <title>A chromosome-level genome assembly, high-density linkage maps, and genome scans reveal the genomic architecture of hybrid incompatibilities underlying speciation via character displacement in darters (Percidae: Etheostominae).</title>
        <authorList>
            <person name="Moran R.L."/>
            <person name="Catchen J.M."/>
            <person name="Fuller R.C."/>
        </authorList>
    </citation>
    <scope>NUCLEOTIDE SEQUENCE [LARGE SCALE GENOMIC DNA]</scope>
    <source>
        <strain evidence="18">EspeVRDwgs_2016</strain>
        <tissue evidence="18">Muscle</tissue>
    </source>
</reference>
<evidence type="ECO:0000259" key="17">
    <source>
        <dbReference type="PROSITE" id="PS50262"/>
    </source>
</evidence>
<dbReference type="AlphaFoldDB" id="A0A5J5D2K7"/>
<accession>A0A5J5D2K7</accession>
<feature type="transmembrane region" description="Helical" evidence="16">
    <location>
        <begin position="283"/>
        <end position="304"/>
    </location>
</feature>
<dbReference type="InterPro" id="IPR027430">
    <property type="entry name" value="Retinal_BS"/>
</dbReference>
<dbReference type="InterPro" id="IPR050125">
    <property type="entry name" value="GPCR_opsins"/>
</dbReference>
<keyword evidence="19" id="KW-1185">Reference proteome</keyword>
<keyword evidence="7" id="KW-0157">Chromophore</keyword>
<feature type="compositionally biased region" description="Polar residues" evidence="15">
    <location>
        <begin position="335"/>
        <end position="352"/>
    </location>
</feature>
<feature type="region of interest" description="Disordered" evidence="15">
    <location>
        <begin position="327"/>
        <end position="378"/>
    </location>
</feature>
<comment type="caution">
    <text evidence="18">The sequence shown here is derived from an EMBL/GenBank/DDBJ whole genome shotgun (WGS) entry which is preliminary data.</text>
</comment>
<dbReference type="InterPro" id="IPR002962">
    <property type="entry name" value="Peropsin"/>
</dbReference>
<feature type="transmembrane region" description="Helical" evidence="16">
    <location>
        <begin position="69"/>
        <end position="90"/>
    </location>
</feature>
<keyword evidence="11 14" id="KW-0675">Receptor</keyword>
<keyword evidence="8 14" id="KW-0297">G-protein coupled receptor</keyword>
<dbReference type="PANTHER" id="PTHR24240">
    <property type="entry name" value="OPSIN"/>
    <property type="match status" value="1"/>
</dbReference>
<evidence type="ECO:0000256" key="1">
    <source>
        <dbReference type="ARBA" id="ARBA00004141"/>
    </source>
</evidence>
<keyword evidence="5" id="KW-0681">Retinal protein</keyword>
<dbReference type="PRINTS" id="PR00237">
    <property type="entry name" value="GPCRRHODOPSN"/>
</dbReference>
<evidence type="ECO:0000256" key="13">
    <source>
        <dbReference type="ARBA" id="ARBA00023224"/>
    </source>
</evidence>
<dbReference type="PROSITE" id="PS50262">
    <property type="entry name" value="G_PROTEIN_RECEP_F1_2"/>
    <property type="match status" value="1"/>
</dbReference>
<dbReference type="Gene3D" id="1.20.1070.10">
    <property type="entry name" value="Rhodopsin 7-helix transmembrane proteins"/>
    <property type="match status" value="1"/>
</dbReference>
<feature type="transmembrane region" description="Helical" evidence="16">
    <location>
        <begin position="148"/>
        <end position="168"/>
    </location>
</feature>
<sequence>MVVVLQQHSNNLSTGHSSTADPVPGGLSRAEHTAAAVVLGFILVLGFLGNLLVLLVFSRFPGLVTPVNLLLINISASDMLVCIFGTPLSFAANVRGRWLTGSYGCRWYGFSNAFFGIVSLVSLSLLSFERYSVVLCRTHLDSSQYCRARLAVAASWLYSLVWTLPPLLGWSSYGPEGPGTICSIQWHQRSTTARSYISCLFIFCLLLPLLLMFFCYGRILLAVRAVKRQVTRINRSSAERRETRFLLMVVSMVTGYLLCWMPYGVVAMLASFGQPGVVPPAASLIPSLLAKTSTVLNPVIYVLLNKQVTMILFLQVFPVHDQVQLRSPAEPSSPHIGQQQGCVASRSQPTNRGTKHSRRHVHIQSPTGTAARSGASGSIFNIEGPRGLWSRVVGGVGMGVVAQASQHRCDFSHVAYHVRGNVPDPLGEGVCVHRLHHLVCGALNPAHKHKISRCRGIDQLTSNRNARTAESNTWSVTPASSSRIFSFTERLQVARMAKRRGITRVSSPHRTALWASNMTRISVVPLLGKPPMKMRAQFVMIQEDFSEAFLFLTVGSTDFLLKG</sequence>
<protein>
    <recommendedName>
        <fullName evidence="17">G-protein coupled receptors family 1 profile domain-containing protein</fullName>
    </recommendedName>
</protein>
<evidence type="ECO:0000256" key="3">
    <source>
        <dbReference type="ARBA" id="ARBA00022606"/>
    </source>
</evidence>
<dbReference type="EMBL" id="VOFY01000013">
    <property type="protein sequence ID" value="KAA8586785.1"/>
    <property type="molecule type" value="Genomic_DNA"/>
</dbReference>